<proteinExistence type="predicted"/>
<comment type="caution">
    <text evidence="2">The sequence shown here is derived from an EMBL/GenBank/DDBJ whole genome shotgun (WGS) entry which is preliminary data.</text>
</comment>
<dbReference type="OrthoDB" id="2020426at2759"/>
<gene>
    <name evidence="2" type="ORF">GOP47_0009688</name>
</gene>
<dbReference type="GO" id="GO:1900150">
    <property type="term" value="P:regulation of defense response to fungus"/>
    <property type="evidence" value="ECO:0007669"/>
    <property type="project" value="InterPro"/>
</dbReference>
<feature type="compositionally biased region" description="Polar residues" evidence="1">
    <location>
        <begin position="140"/>
        <end position="159"/>
    </location>
</feature>
<dbReference type="PANTHER" id="PTHR31105:SF42">
    <property type="entry name" value="OS02G0258300 PROTEIN"/>
    <property type="match status" value="1"/>
</dbReference>
<dbReference type="AlphaFoldDB" id="A0A9D4UY92"/>
<protein>
    <submittedName>
        <fullName evidence="2">Uncharacterized protein</fullName>
    </submittedName>
</protein>
<name>A0A9D4UY92_ADICA</name>
<reference evidence="2" key="1">
    <citation type="submission" date="2021-01" db="EMBL/GenBank/DDBJ databases">
        <title>Adiantum capillus-veneris genome.</title>
        <authorList>
            <person name="Fang Y."/>
            <person name="Liao Q."/>
        </authorList>
    </citation>
    <scope>NUCLEOTIDE SEQUENCE</scope>
    <source>
        <strain evidence="2">H3</strain>
        <tissue evidence="2">Leaf</tissue>
    </source>
</reference>
<dbReference type="Proteomes" id="UP000886520">
    <property type="component" value="Chromosome 9"/>
</dbReference>
<evidence type="ECO:0000256" key="1">
    <source>
        <dbReference type="SAM" id="MobiDB-lite"/>
    </source>
</evidence>
<evidence type="ECO:0000313" key="3">
    <source>
        <dbReference type="Proteomes" id="UP000886520"/>
    </source>
</evidence>
<evidence type="ECO:0000313" key="2">
    <source>
        <dbReference type="EMBL" id="KAI5075612.1"/>
    </source>
</evidence>
<feature type="region of interest" description="Disordered" evidence="1">
    <location>
        <begin position="140"/>
        <end position="178"/>
    </location>
</feature>
<organism evidence="2 3">
    <name type="scientific">Adiantum capillus-veneris</name>
    <name type="common">Maidenhair fern</name>
    <dbReference type="NCBI Taxonomy" id="13818"/>
    <lineage>
        <taxon>Eukaryota</taxon>
        <taxon>Viridiplantae</taxon>
        <taxon>Streptophyta</taxon>
        <taxon>Embryophyta</taxon>
        <taxon>Tracheophyta</taxon>
        <taxon>Polypodiopsida</taxon>
        <taxon>Polypodiidae</taxon>
        <taxon>Polypodiales</taxon>
        <taxon>Pteridineae</taxon>
        <taxon>Pteridaceae</taxon>
        <taxon>Vittarioideae</taxon>
        <taxon>Adiantum</taxon>
    </lineage>
</organism>
<dbReference type="EMBL" id="JABFUD020000009">
    <property type="protein sequence ID" value="KAI5075612.1"/>
    <property type="molecule type" value="Genomic_DNA"/>
</dbReference>
<dbReference type="InterPro" id="IPR040244">
    <property type="entry name" value="EDR4-like"/>
</dbReference>
<dbReference type="PANTHER" id="PTHR31105">
    <property type="entry name" value="EXTRA-LARGE G-PROTEIN-LIKE"/>
    <property type="match status" value="1"/>
</dbReference>
<accession>A0A9D4UY92</accession>
<keyword evidence="3" id="KW-1185">Reference proteome</keyword>
<sequence length="968" mass="107032">MSPCCCFCLPPLLQLINPSIPCSACIPVPDAWVFVKLGQMACYIDCSISSPFKVDLGRKNMWRNDRYPHIPGSDAWIPESNSTESRVRGLANADYVDERLMKFGANDFSSLPYKGQETLNFAFQNNDLNRNFWRNRDLQGQSLSSRKPSRSVNGSSNNMGGFHLERSSTAPRSGPFANREEDLYSSQEILPMHKSNHRSQIDVCSQQEVSQLGEELYPPMTSMMQYRRAATFNQGYAASSFASEKGLDPRRAAFEGALMNYASNYRNSQMQNFQYEGSFTGPVDYPMHPFAGPYDHPHARFQEHNSHFSGDPYPLPLSSGDGAYHLPKPLHQRTGPHLASQREMSLVSTSNKCTCCKEHAHSQPPSLQLHSSFKPHPFTEYPQLGHRHHSQFQDYFTTYARPSSKSSQNSVRSLQLHRKVADPLSQAVRARKENCPPLPGPYAPPYVLCKGCDRILQIPTQFYFEGAVLKVRCSGCRKISKFCNIMHPCYRALLKERRATSSMQPADSSGFVNKQKLPLTEAAKGIVAQNSAVQEMMSAKLNKELKSSFVVESQHDGKDKEIETNAASVGEQNFGAYMPKVLVEQGPDEDGSSFRPWSRSGTFHEDSSSLFSVSGSVSTKHTAGLKSQESQQLETNVDLVSHSILLEELVQSKDPSDEADLTCEQQSDNGPRVLSKGLQGLMLECLQQNHYDKVKVKKKDALALERNQLDQGKHDEPVCLSTDTSLSSGEKTGRCKLESRHVKAEDLNDGANSAISGPAPGSPLYEHLSYDTASEMVEALKSDVEVKQLVSASCNRDTSKGPKFLTSFLKKNIHLGYAGQGNNKNVSVVVNGAILSLDAIKRAEKQAGAIRPGVYWYDYEAGFWGVMGGPCLGIIPPFIAEFKLPLVKDCAGGSTEVFVNGRELHKRDLDALAGRGLPRTRGKAYMVDISGQVVDNSSGQMLRSLGRLAPTVEKRGRGCGMFQPPSLS</sequence>